<evidence type="ECO:0000256" key="1">
    <source>
        <dbReference type="ARBA" id="ARBA00022676"/>
    </source>
</evidence>
<protein>
    <recommendedName>
        <fullName evidence="5">Glycosyl transferase, WecB/TagA/CpsF family</fullName>
    </recommendedName>
</protein>
<dbReference type="EMBL" id="CP007155">
    <property type="protein sequence ID" value="AHI01778.1"/>
    <property type="molecule type" value="Genomic_DNA"/>
</dbReference>
<dbReference type="KEGG" id="kal:KALB_8421"/>
<keyword evidence="4" id="KW-1185">Reference proteome</keyword>
<accession>W5WLP6</accession>
<organism evidence="3 4">
    <name type="scientific">Kutzneria albida DSM 43870</name>
    <dbReference type="NCBI Taxonomy" id="1449976"/>
    <lineage>
        <taxon>Bacteria</taxon>
        <taxon>Bacillati</taxon>
        <taxon>Actinomycetota</taxon>
        <taxon>Actinomycetes</taxon>
        <taxon>Pseudonocardiales</taxon>
        <taxon>Pseudonocardiaceae</taxon>
        <taxon>Kutzneria</taxon>
    </lineage>
</organism>
<reference evidence="3 4" key="1">
    <citation type="journal article" date="2014" name="BMC Genomics">
        <title>Complete genome sequence of producer of the glycopeptide antibiotic Aculeximycin Kutzneria albida DSM 43870T, a representative of minor genus of Pseudonocardiaceae.</title>
        <authorList>
            <person name="Rebets Y."/>
            <person name="Tokovenko B."/>
            <person name="Lushchyk I."/>
            <person name="Ruckert C."/>
            <person name="Zaburannyi N."/>
            <person name="Bechthold A."/>
            <person name="Kalinowski J."/>
            <person name="Luzhetskyy A."/>
        </authorList>
    </citation>
    <scope>NUCLEOTIDE SEQUENCE [LARGE SCALE GENOMIC DNA]</scope>
    <source>
        <strain evidence="3">DSM 43870</strain>
    </source>
</reference>
<dbReference type="CDD" id="cd06533">
    <property type="entry name" value="Glyco_transf_WecG_TagA"/>
    <property type="match status" value="1"/>
</dbReference>
<dbReference type="RefSeq" id="WP_025361567.1">
    <property type="nucleotide sequence ID" value="NZ_CP007155.1"/>
</dbReference>
<dbReference type="PATRIC" id="fig|1449976.3.peg.8457"/>
<dbReference type="GO" id="GO:0016758">
    <property type="term" value="F:hexosyltransferase activity"/>
    <property type="evidence" value="ECO:0007669"/>
    <property type="project" value="TreeGrafter"/>
</dbReference>
<evidence type="ECO:0000313" key="3">
    <source>
        <dbReference type="EMBL" id="AHI01778.1"/>
    </source>
</evidence>
<dbReference type="PANTHER" id="PTHR34136">
    <property type="match status" value="1"/>
</dbReference>
<sequence>MTTIPALRVGPVRVHDLDFRAATEEVLRLAEAEAGERSVVVTPNGQHLDLLRTSANLRKAYESAELVLPDGWPVVLAMKWRGATAGVRVTGADLLPALCAKAAERGVPVGFLGGMPGVAARAAERLAQQHPGLKVELVHSPPVGFERDERECRRLAEVVADSGARLLFLGLGAPKQEDLAHRWLRASGPGVSICVGAAIDFVVGEQVRAPKIWQDLGMEWAYRMLGDPRRLVGRYARTMPVIIRVLGEAGADRVLRRAR</sequence>
<keyword evidence="2" id="KW-0808">Transferase</keyword>
<dbReference type="Pfam" id="PF03808">
    <property type="entry name" value="Glyco_tran_WecG"/>
    <property type="match status" value="1"/>
</dbReference>
<dbReference type="AlphaFoldDB" id="W5WLP6"/>
<gene>
    <name evidence="3" type="ORF">KALB_8421</name>
</gene>
<name>W5WLP6_9PSEU</name>
<dbReference type="PANTHER" id="PTHR34136:SF1">
    <property type="entry name" value="UDP-N-ACETYL-D-MANNOSAMINURONIC ACID TRANSFERASE"/>
    <property type="match status" value="1"/>
</dbReference>
<dbReference type="InterPro" id="IPR004629">
    <property type="entry name" value="WecG_TagA_CpsF"/>
</dbReference>
<evidence type="ECO:0000256" key="2">
    <source>
        <dbReference type="ARBA" id="ARBA00022679"/>
    </source>
</evidence>
<dbReference type="HOGENOM" id="CLU_063203_0_1_11"/>
<dbReference type="STRING" id="1449976.KALB_8421"/>
<dbReference type="NCBIfam" id="TIGR00696">
    <property type="entry name" value="wecG_tagA_cpsF"/>
    <property type="match status" value="1"/>
</dbReference>
<keyword evidence="1" id="KW-0328">Glycosyltransferase</keyword>
<dbReference type="eggNOG" id="COG1922">
    <property type="taxonomic scope" value="Bacteria"/>
</dbReference>
<proteinExistence type="predicted"/>
<dbReference type="Proteomes" id="UP000019225">
    <property type="component" value="Chromosome"/>
</dbReference>
<dbReference type="OrthoDB" id="9771846at2"/>
<evidence type="ECO:0008006" key="5">
    <source>
        <dbReference type="Google" id="ProtNLM"/>
    </source>
</evidence>
<evidence type="ECO:0000313" key="4">
    <source>
        <dbReference type="Proteomes" id="UP000019225"/>
    </source>
</evidence>